<dbReference type="VEuPathDB" id="FungiDB:GGTG_01416"/>
<evidence type="ECO:0000313" key="3">
    <source>
        <dbReference type="Proteomes" id="UP000006039"/>
    </source>
</evidence>
<reference evidence="3" key="1">
    <citation type="submission" date="2010-07" db="EMBL/GenBank/DDBJ databases">
        <title>The genome sequence of Gaeumannomyces graminis var. tritici strain R3-111a-1.</title>
        <authorList>
            <consortium name="The Broad Institute Genome Sequencing Platform"/>
            <person name="Ma L.-J."/>
            <person name="Dead R."/>
            <person name="Young S."/>
            <person name="Zeng Q."/>
            <person name="Koehrsen M."/>
            <person name="Alvarado L."/>
            <person name="Berlin A."/>
            <person name="Chapman S.B."/>
            <person name="Chen Z."/>
            <person name="Freedman E."/>
            <person name="Gellesch M."/>
            <person name="Goldberg J."/>
            <person name="Griggs A."/>
            <person name="Gujja S."/>
            <person name="Heilman E.R."/>
            <person name="Heiman D."/>
            <person name="Hepburn T."/>
            <person name="Howarth C."/>
            <person name="Jen D."/>
            <person name="Larson L."/>
            <person name="Mehta T."/>
            <person name="Neiman D."/>
            <person name="Pearson M."/>
            <person name="Roberts A."/>
            <person name="Saif S."/>
            <person name="Shea T."/>
            <person name="Shenoy N."/>
            <person name="Sisk P."/>
            <person name="Stolte C."/>
            <person name="Sykes S."/>
            <person name="Walk T."/>
            <person name="White J."/>
            <person name="Yandava C."/>
            <person name="Haas B."/>
            <person name="Nusbaum C."/>
            <person name="Birren B."/>
        </authorList>
    </citation>
    <scope>NUCLEOTIDE SEQUENCE [LARGE SCALE GENOMIC DNA]</scope>
    <source>
        <strain evidence="3">R3-111a-1</strain>
    </source>
</reference>
<gene>
    <name evidence="2" type="primary">20341874</name>
    <name evidence="1" type="ORF">GGTG_01416</name>
</gene>
<dbReference type="EMBL" id="GL385395">
    <property type="protein sequence ID" value="EJT81436.1"/>
    <property type="molecule type" value="Genomic_DNA"/>
</dbReference>
<accession>J3NJI4</accession>
<keyword evidence="3" id="KW-1185">Reference proteome</keyword>
<evidence type="ECO:0000313" key="2">
    <source>
        <dbReference type="EnsemblFungi" id="EJT81436"/>
    </source>
</evidence>
<protein>
    <submittedName>
        <fullName evidence="1 2">Uncharacterized protein</fullName>
    </submittedName>
</protein>
<reference evidence="1" key="3">
    <citation type="submission" date="2010-09" db="EMBL/GenBank/DDBJ databases">
        <title>Annotation of Gaeumannomyces graminis var. tritici R3-111a-1.</title>
        <authorList>
            <consortium name="The Broad Institute Genome Sequencing Platform"/>
            <person name="Ma L.-J."/>
            <person name="Dead R."/>
            <person name="Young S.K."/>
            <person name="Zeng Q."/>
            <person name="Gargeya S."/>
            <person name="Fitzgerald M."/>
            <person name="Haas B."/>
            <person name="Abouelleil A."/>
            <person name="Alvarado L."/>
            <person name="Arachchi H.M."/>
            <person name="Berlin A."/>
            <person name="Brown A."/>
            <person name="Chapman S.B."/>
            <person name="Chen Z."/>
            <person name="Dunbar C."/>
            <person name="Freedman E."/>
            <person name="Gearin G."/>
            <person name="Gellesch M."/>
            <person name="Goldberg J."/>
            <person name="Griggs A."/>
            <person name="Gujja S."/>
            <person name="Heiman D."/>
            <person name="Howarth C."/>
            <person name="Larson L."/>
            <person name="Lui A."/>
            <person name="MacDonald P.J.P."/>
            <person name="Mehta T."/>
            <person name="Montmayeur A."/>
            <person name="Murphy C."/>
            <person name="Neiman D."/>
            <person name="Pearson M."/>
            <person name="Priest M."/>
            <person name="Roberts A."/>
            <person name="Saif S."/>
            <person name="Shea T."/>
            <person name="Shenoy N."/>
            <person name="Sisk P."/>
            <person name="Stolte C."/>
            <person name="Sykes S."/>
            <person name="Yandava C."/>
            <person name="Wortman J."/>
            <person name="Nusbaum C."/>
            <person name="Birren B."/>
        </authorList>
    </citation>
    <scope>NUCLEOTIDE SEQUENCE</scope>
    <source>
        <strain evidence="1">R3-111a-1</strain>
    </source>
</reference>
<dbReference type="HOGENOM" id="CLU_2440970_0_0_1"/>
<reference evidence="2" key="4">
    <citation type="journal article" date="2015" name="G3 (Bethesda)">
        <title>Genome sequences of three phytopathogenic species of the Magnaporthaceae family of fungi.</title>
        <authorList>
            <person name="Okagaki L.H."/>
            <person name="Nunes C.C."/>
            <person name="Sailsbery J."/>
            <person name="Clay B."/>
            <person name="Brown D."/>
            <person name="John T."/>
            <person name="Oh Y."/>
            <person name="Young N."/>
            <person name="Fitzgerald M."/>
            <person name="Haas B.J."/>
            <person name="Zeng Q."/>
            <person name="Young S."/>
            <person name="Adiconis X."/>
            <person name="Fan L."/>
            <person name="Levin J.Z."/>
            <person name="Mitchell T.K."/>
            <person name="Okubara P.A."/>
            <person name="Farman M.L."/>
            <person name="Kohn L.M."/>
            <person name="Birren B."/>
            <person name="Ma L.-J."/>
            <person name="Dean R.A."/>
        </authorList>
    </citation>
    <scope>NUCLEOTIDE SEQUENCE</scope>
    <source>
        <strain evidence="2">R3-111a-1</strain>
    </source>
</reference>
<dbReference type="GeneID" id="20341874"/>
<dbReference type="EnsemblFungi" id="EJT81436">
    <property type="protein sequence ID" value="EJT81436"/>
    <property type="gene ID" value="GGTG_01416"/>
</dbReference>
<dbReference type="Proteomes" id="UP000006039">
    <property type="component" value="Unassembled WGS sequence"/>
</dbReference>
<dbReference type="RefSeq" id="XP_009217445.1">
    <property type="nucleotide sequence ID" value="XM_009219181.1"/>
</dbReference>
<name>J3NJI4_GAET3</name>
<dbReference type="AlphaFoldDB" id="J3NJI4"/>
<organism evidence="1">
    <name type="scientific">Gaeumannomyces tritici (strain R3-111a-1)</name>
    <name type="common">Wheat and barley take-all root rot fungus</name>
    <name type="synonym">Gaeumannomyces graminis var. tritici</name>
    <dbReference type="NCBI Taxonomy" id="644352"/>
    <lineage>
        <taxon>Eukaryota</taxon>
        <taxon>Fungi</taxon>
        <taxon>Dikarya</taxon>
        <taxon>Ascomycota</taxon>
        <taxon>Pezizomycotina</taxon>
        <taxon>Sordariomycetes</taxon>
        <taxon>Sordariomycetidae</taxon>
        <taxon>Magnaporthales</taxon>
        <taxon>Magnaporthaceae</taxon>
        <taxon>Gaeumannomyces</taxon>
    </lineage>
</organism>
<proteinExistence type="predicted"/>
<reference evidence="2" key="5">
    <citation type="submission" date="2018-04" db="UniProtKB">
        <authorList>
            <consortium name="EnsemblFungi"/>
        </authorList>
    </citation>
    <scope>IDENTIFICATION</scope>
    <source>
        <strain evidence="2">R3-111a-1</strain>
    </source>
</reference>
<sequence>MPLHQANIKFTLAHPAKMVFNKALSKHLALLSYRISKYVVETVRLRSKSGLPWVGRCRRTLARLMCAEKDGCKGWGLSSDQMGSSVEERH</sequence>
<evidence type="ECO:0000313" key="1">
    <source>
        <dbReference type="EMBL" id="EJT81436.1"/>
    </source>
</evidence>
<reference evidence="1" key="2">
    <citation type="submission" date="2010-07" db="EMBL/GenBank/DDBJ databases">
        <authorList>
            <consortium name="The Broad Institute Genome Sequencing Platform"/>
            <consortium name="Broad Institute Genome Sequencing Center for Infectious Disease"/>
            <person name="Ma L.-J."/>
            <person name="Dead R."/>
            <person name="Young S."/>
            <person name="Zeng Q."/>
            <person name="Koehrsen M."/>
            <person name="Alvarado L."/>
            <person name="Berlin A."/>
            <person name="Chapman S.B."/>
            <person name="Chen Z."/>
            <person name="Freedman E."/>
            <person name="Gellesch M."/>
            <person name="Goldberg J."/>
            <person name="Griggs A."/>
            <person name="Gujja S."/>
            <person name="Heilman E.R."/>
            <person name="Heiman D."/>
            <person name="Hepburn T."/>
            <person name="Howarth C."/>
            <person name="Jen D."/>
            <person name="Larson L."/>
            <person name="Mehta T."/>
            <person name="Neiman D."/>
            <person name="Pearson M."/>
            <person name="Roberts A."/>
            <person name="Saif S."/>
            <person name="Shea T."/>
            <person name="Shenoy N."/>
            <person name="Sisk P."/>
            <person name="Stolte C."/>
            <person name="Sykes S."/>
            <person name="Walk T."/>
            <person name="White J."/>
            <person name="Yandava C."/>
            <person name="Haas B."/>
            <person name="Nusbaum C."/>
            <person name="Birren B."/>
        </authorList>
    </citation>
    <scope>NUCLEOTIDE SEQUENCE</scope>
    <source>
        <strain evidence="1">R3-111a-1</strain>
    </source>
</reference>